<dbReference type="InterPro" id="IPR015915">
    <property type="entry name" value="Kelch-typ_b-propeller"/>
</dbReference>
<evidence type="ECO:0000313" key="3">
    <source>
        <dbReference type="Proteomes" id="UP001209540"/>
    </source>
</evidence>
<dbReference type="Proteomes" id="UP001209540">
    <property type="component" value="Unassembled WGS sequence"/>
</dbReference>
<protein>
    <submittedName>
        <fullName evidence="2">Uncharacterized protein</fullName>
    </submittedName>
</protein>
<sequence length="493" mass="55285">MGYIWGGEGIHSTPSFRDIISYFSAISVDTEEHTLSYAFVDNSRDYKNFSSGAAAIVDPNNNDRVLFFGGYRDSRINTSEDGLLYIEQYDFSNSQWTSITPRVIESSINSSTGISPPRNRAYASATATPSGNIYIAGGVLTNTNGTTDPVAIWLYDPILQVFEPVLFLNSLSIEGESWNHVNGFILDPKTTLTIHQQKAKFDVPDVRLCFKGGSFVNVSAICTKNTHNFMDDSCDPILDARMFNSSLYYPYSTFRSLNYDMDCWFVTSTDYIYPGFSITDLQLSYEYIPDNTTLVHMLQIDVYDPLSLNPNIITYNDDSHLLASNRQFMESEEYIDWSQGDGYTGQLATVGSNIYFLDLDDKPRFQLIVGFNSEKHFKLSHSTWNVIGIAPIYQETTGISTSFQTGFRDNETIPELGESSSIITLQLMGSGNVTIFREQRIFTLMDVLGSVGGLLAMLVAIHSLLYGGRPTSPYGVLHRFVPKKLKLSFRRAL</sequence>
<reference evidence="2" key="2">
    <citation type="submission" date="2023-02" db="EMBL/GenBank/DDBJ databases">
        <authorList>
            <consortium name="DOE Joint Genome Institute"/>
            <person name="Mondo S.J."/>
            <person name="Chang Y."/>
            <person name="Wang Y."/>
            <person name="Ahrendt S."/>
            <person name="Andreopoulos W."/>
            <person name="Barry K."/>
            <person name="Beard J."/>
            <person name="Benny G.L."/>
            <person name="Blankenship S."/>
            <person name="Bonito G."/>
            <person name="Cuomo C."/>
            <person name="Desiro A."/>
            <person name="Gervers K.A."/>
            <person name="Hundley H."/>
            <person name="Kuo A."/>
            <person name="LaButti K."/>
            <person name="Lang B.F."/>
            <person name="Lipzen A."/>
            <person name="O'Donnell K."/>
            <person name="Pangilinan J."/>
            <person name="Reynolds N."/>
            <person name="Sandor L."/>
            <person name="Smith M.W."/>
            <person name="Tsang A."/>
            <person name="Grigoriev I.V."/>
            <person name="Stajich J.E."/>
            <person name="Spatafora J.W."/>
        </authorList>
    </citation>
    <scope>NUCLEOTIDE SEQUENCE</scope>
    <source>
        <strain evidence="2">RSA 2281</strain>
    </source>
</reference>
<name>A0AAD5PAS4_9FUNG</name>
<comment type="caution">
    <text evidence="2">The sequence shown here is derived from an EMBL/GenBank/DDBJ whole genome shotgun (WGS) entry which is preliminary data.</text>
</comment>
<dbReference type="SUPFAM" id="SSF50965">
    <property type="entry name" value="Galactose oxidase, central domain"/>
    <property type="match status" value="1"/>
</dbReference>
<keyword evidence="3" id="KW-1185">Reference proteome</keyword>
<dbReference type="EMBL" id="JAIXMP010000025">
    <property type="protein sequence ID" value="KAI9253846.1"/>
    <property type="molecule type" value="Genomic_DNA"/>
</dbReference>
<organism evidence="2 3">
    <name type="scientific">Phascolomyces articulosus</name>
    <dbReference type="NCBI Taxonomy" id="60185"/>
    <lineage>
        <taxon>Eukaryota</taxon>
        <taxon>Fungi</taxon>
        <taxon>Fungi incertae sedis</taxon>
        <taxon>Mucoromycota</taxon>
        <taxon>Mucoromycotina</taxon>
        <taxon>Mucoromycetes</taxon>
        <taxon>Mucorales</taxon>
        <taxon>Lichtheimiaceae</taxon>
        <taxon>Phascolomyces</taxon>
    </lineage>
</organism>
<gene>
    <name evidence="2" type="ORF">BDA99DRAFT_562803</name>
</gene>
<evidence type="ECO:0000256" key="1">
    <source>
        <dbReference type="SAM" id="Phobius"/>
    </source>
</evidence>
<accession>A0AAD5PAS4</accession>
<proteinExistence type="predicted"/>
<evidence type="ECO:0000313" key="2">
    <source>
        <dbReference type="EMBL" id="KAI9253846.1"/>
    </source>
</evidence>
<reference evidence="2" key="1">
    <citation type="journal article" date="2022" name="IScience">
        <title>Evolution of zygomycete secretomes and the origins of terrestrial fungal ecologies.</title>
        <authorList>
            <person name="Chang Y."/>
            <person name="Wang Y."/>
            <person name="Mondo S."/>
            <person name="Ahrendt S."/>
            <person name="Andreopoulos W."/>
            <person name="Barry K."/>
            <person name="Beard J."/>
            <person name="Benny G.L."/>
            <person name="Blankenship S."/>
            <person name="Bonito G."/>
            <person name="Cuomo C."/>
            <person name="Desiro A."/>
            <person name="Gervers K.A."/>
            <person name="Hundley H."/>
            <person name="Kuo A."/>
            <person name="LaButti K."/>
            <person name="Lang B.F."/>
            <person name="Lipzen A."/>
            <person name="O'Donnell K."/>
            <person name="Pangilinan J."/>
            <person name="Reynolds N."/>
            <person name="Sandor L."/>
            <person name="Smith M.E."/>
            <person name="Tsang A."/>
            <person name="Grigoriev I.V."/>
            <person name="Stajich J.E."/>
            <person name="Spatafora J.W."/>
        </authorList>
    </citation>
    <scope>NUCLEOTIDE SEQUENCE</scope>
    <source>
        <strain evidence="2">RSA 2281</strain>
    </source>
</reference>
<keyword evidence="1" id="KW-0472">Membrane</keyword>
<dbReference type="Gene3D" id="2.120.10.80">
    <property type="entry name" value="Kelch-type beta propeller"/>
    <property type="match status" value="1"/>
</dbReference>
<keyword evidence="1" id="KW-0812">Transmembrane</keyword>
<dbReference type="InterPro" id="IPR011043">
    <property type="entry name" value="Gal_Oxase/kelch_b-propeller"/>
</dbReference>
<keyword evidence="1" id="KW-1133">Transmembrane helix</keyword>
<dbReference type="AlphaFoldDB" id="A0AAD5PAS4"/>
<feature type="transmembrane region" description="Helical" evidence="1">
    <location>
        <begin position="441"/>
        <end position="465"/>
    </location>
</feature>